<sequence>MENVHFPAVTVETGKPGEVRNITSVMEAAAFLLTEWPGKRTRWQGLARQACLEAMDGNIDADLARTKFIEAAKDANIYIAG</sequence>
<dbReference type="InterPro" id="IPR010385">
    <property type="entry name" value="DUF982"/>
</dbReference>
<dbReference type="Gene3D" id="6.10.250.730">
    <property type="match status" value="1"/>
</dbReference>
<dbReference type="EMBL" id="PGGO01000008">
    <property type="protein sequence ID" value="PSH68710.1"/>
    <property type="molecule type" value="Genomic_DNA"/>
</dbReference>
<dbReference type="OrthoDB" id="7950883at2"/>
<dbReference type="AlphaFoldDB" id="A0A2P7BQG5"/>
<proteinExistence type="predicted"/>
<dbReference type="Proteomes" id="UP000241444">
    <property type="component" value="Unassembled WGS sequence"/>
</dbReference>
<comment type="caution">
    <text evidence="1">The sequence shown here is derived from an EMBL/GenBank/DDBJ whole genome shotgun (WGS) entry which is preliminary data.</text>
</comment>
<evidence type="ECO:0000313" key="1">
    <source>
        <dbReference type="EMBL" id="PSH68710.1"/>
    </source>
</evidence>
<evidence type="ECO:0000313" key="2">
    <source>
        <dbReference type="Proteomes" id="UP000241444"/>
    </source>
</evidence>
<protein>
    <submittedName>
        <fullName evidence="1">DUF982 domain-containing protein</fullName>
    </submittedName>
</protein>
<accession>A0A2P7BQG5</accession>
<keyword evidence="2" id="KW-1185">Reference proteome</keyword>
<dbReference type="Pfam" id="PF06169">
    <property type="entry name" value="DUF982"/>
    <property type="match status" value="1"/>
</dbReference>
<dbReference type="RefSeq" id="WP_106711564.1">
    <property type="nucleotide sequence ID" value="NZ_PGGO01000008.1"/>
</dbReference>
<organism evidence="1 2">
    <name type="scientific">Phyllobacterium brassicacearum</name>
    <dbReference type="NCBI Taxonomy" id="314235"/>
    <lineage>
        <taxon>Bacteria</taxon>
        <taxon>Pseudomonadati</taxon>
        <taxon>Pseudomonadota</taxon>
        <taxon>Alphaproteobacteria</taxon>
        <taxon>Hyphomicrobiales</taxon>
        <taxon>Phyllobacteriaceae</taxon>
        <taxon>Phyllobacterium</taxon>
    </lineage>
</organism>
<gene>
    <name evidence="1" type="ORF">CU102_12060</name>
</gene>
<reference evidence="2" key="1">
    <citation type="submission" date="2017-11" db="EMBL/GenBank/DDBJ databases">
        <authorList>
            <person name="Kuznetsova I."/>
            <person name="Sazanova A."/>
            <person name="Chirak E."/>
            <person name="Safronova V."/>
            <person name="Willems A."/>
        </authorList>
    </citation>
    <scope>NUCLEOTIDE SEQUENCE [LARGE SCALE GENOMIC DNA]</scope>
    <source>
        <strain evidence="2">STM 196</strain>
    </source>
</reference>
<name>A0A2P7BQG5_9HYPH</name>